<organism evidence="1">
    <name type="scientific">Arundo donax</name>
    <name type="common">Giant reed</name>
    <name type="synonym">Donax arundinaceus</name>
    <dbReference type="NCBI Taxonomy" id="35708"/>
    <lineage>
        <taxon>Eukaryota</taxon>
        <taxon>Viridiplantae</taxon>
        <taxon>Streptophyta</taxon>
        <taxon>Embryophyta</taxon>
        <taxon>Tracheophyta</taxon>
        <taxon>Spermatophyta</taxon>
        <taxon>Magnoliopsida</taxon>
        <taxon>Liliopsida</taxon>
        <taxon>Poales</taxon>
        <taxon>Poaceae</taxon>
        <taxon>PACMAD clade</taxon>
        <taxon>Arundinoideae</taxon>
        <taxon>Arundineae</taxon>
        <taxon>Arundo</taxon>
    </lineage>
</organism>
<proteinExistence type="predicted"/>
<accession>A0A0A8YZE8</accession>
<protein>
    <submittedName>
        <fullName evidence="1">Uncharacterized protein</fullName>
    </submittedName>
</protein>
<reference evidence="1" key="2">
    <citation type="journal article" date="2015" name="Data Brief">
        <title>Shoot transcriptome of the giant reed, Arundo donax.</title>
        <authorList>
            <person name="Barrero R.A."/>
            <person name="Guerrero F.D."/>
            <person name="Moolhuijzen P."/>
            <person name="Goolsby J.A."/>
            <person name="Tidwell J."/>
            <person name="Bellgard S.E."/>
            <person name="Bellgard M.I."/>
        </authorList>
    </citation>
    <scope>NUCLEOTIDE SEQUENCE</scope>
    <source>
        <tissue evidence="1">Shoot tissue taken approximately 20 cm above the soil surface</tissue>
    </source>
</reference>
<dbReference type="AlphaFoldDB" id="A0A0A8YZE8"/>
<evidence type="ECO:0000313" key="1">
    <source>
        <dbReference type="EMBL" id="JAD30803.1"/>
    </source>
</evidence>
<sequence>MVALSLPHLLQNTGMVHDFYEAYHGLSTAAGLYCLAI</sequence>
<name>A0A0A8YZE8_ARUDO</name>
<dbReference type="EMBL" id="GBRH01267092">
    <property type="protein sequence ID" value="JAD30803.1"/>
    <property type="molecule type" value="Transcribed_RNA"/>
</dbReference>
<reference evidence="1" key="1">
    <citation type="submission" date="2014-09" db="EMBL/GenBank/DDBJ databases">
        <authorList>
            <person name="Magalhaes I.L.F."/>
            <person name="Oliveira U."/>
            <person name="Santos F.R."/>
            <person name="Vidigal T.H.D.A."/>
            <person name="Brescovit A.D."/>
            <person name="Santos A.J."/>
        </authorList>
    </citation>
    <scope>NUCLEOTIDE SEQUENCE</scope>
    <source>
        <tissue evidence="1">Shoot tissue taken approximately 20 cm above the soil surface</tissue>
    </source>
</reference>